<dbReference type="Pfam" id="PF00356">
    <property type="entry name" value="LacI"/>
    <property type="match status" value="1"/>
</dbReference>
<keyword evidence="4" id="KW-0812">Transmembrane</keyword>
<dbReference type="Gene3D" id="1.10.260.40">
    <property type="entry name" value="lambda repressor-like DNA-binding domains"/>
    <property type="match status" value="1"/>
</dbReference>
<evidence type="ECO:0000256" key="2">
    <source>
        <dbReference type="ARBA" id="ARBA00023125"/>
    </source>
</evidence>
<keyword evidence="1" id="KW-0805">Transcription regulation</keyword>
<dbReference type="EMBL" id="WNZZ01000009">
    <property type="protein sequence ID" value="MUG23628.1"/>
    <property type="molecule type" value="Genomic_DNA"/>
</dbReference>
<evidence type="ECO:0000313" key="9">
    <source>
        <dbReference type="Proteomes" id="UP000442469"/>
    </source>
</evidence>
<evidence type="ECO:0000256" key="1">
    <source>
        <dbReference type="ARBA" id="ARBA00023015"/>
    </source>
</evidence>
<gene>
    <name evidence="6" type="ORF">DJ90_1931</name>
    <name evidence="7" type="ORF">GNQ08_14620</name>
</gene>
<dbReference type="HOGENOM" id="CLU_037628_6_0_9"/>
<dbReference type="CDD" id="cd06286">
    <property type="entry name" value="PBP1_CcpB-like"/>
    <property type="match status" value="1"/>
</dbReference>
<keyword evidence="4" id="KW-1133">Transmembrane helix</keyword>
<protein>
    <submittedName>
        <fullName evidence="6">Bacterial regulatory s, lacI family protein</fullName>
    </submittedName>
    <submittedName>
        <fullName evidence="7">LacI family DNA-binding transcriptional regulator</fullName>
    </submittedName>
</protein>
<dbReference type="EMBL" id="JMQA01000001">
    <property type="protein sequence ID" value="KFN12225.1"/>
    <property type="molecule type" value="Genomic_DNA"/>
</dbReference>
<keyword evidence="2 7" id="KW-0238">DNA-binding</keyword>
<dbReference type="Gene3D" id="3.40.50.2300">
    <property type="match status" value="2"/>
</dbReference>
<proteinExistence type="predicted"/>
<comment type="caution">
    <text evidence="6">The sequence shown here is derived from an EMBL/GenBank/DDBJ whole genome shotgun (WGS) entry which is preliminary data.</text>
</comment>
<name>A0A090ZPN1_PAEMA</name>
<feature type="domain" description="HTH lacI-type" evidence="5">
    <location>
        <begin position="2"/>
        <end position="56"/>
    </location>
</feature>
<evidence type="ECO:0000256" key="3">
    <source>
        <dbReference type="ARBA" id="ARBA00023163"/>
    </source>
</evidence>
<dbReference type="CDD" id="cd01392">
    <property type="entry name" value="HTH_LacI"/>
    <property type="match status" value="1"/>
</dbReference>
<keyword evidence="8" id="KW-1185">Reference proteome</keyword>
<evidence type="ECO:0000313" key="6">
    <source>
        <dbReference type="EMBL" id="KFN12225.1"/>
    </source>
</evidence>
<dbReference type="Proteomes" id="UP000442469">
    <property type="component" value="Unassembled WGS sequence"/>
</dbReference>
<dbReference type="InterPro" id="IPR010982">
    <property type="entry name" value="Lambda_DNA-bd_dom_sf"/>
</dbReference>
<dbReference type="Proteomes" id="UP000029278">
    <property type="component" value="Unassembled WGS sequence"/>
</dbReference>
<evidence type="ECO:0000313" key="8">
    <source>
        <dbReference type="Proteomes" id="UP000029278"/>
    </source>
</evidence>
<dbReference type="AlphaFoldDB" id="A0A090ZPN1"/>
<sequence>MANIQEIARLAGVSTATVSRVINRHPYVSDLTRERVLNIIEQLDYVPNSNAKSLKKGMTRIIGVIAVSYSTLLMSLIRSFHTIAQKYGFNVMLFMTNGNCDKELEALEMLRSKQLDALLCLLRTNEWDVIESYTKYGPIVTWQRLVSDTIPSVFMDQYQGYMLGLEYLYAKGYRKILNVYSSKGLNTLGRIRAYEDFIQKYGLKDKGFPQFHNKMTIRDGEEVARWWIKQADKPDAISCSTDEVAAGILTELRRAGFSVPDDVGIMGFDNTDIAHLLDLTTIHYPVDKQAENAFNIIKGMLEQAVPKLHSLEFNVVERRST</sequence>
<accession>A0A090ZPN1</accession>
<dbReference type="PRINTS" id="PR00036">
    <property type="entry name" value="HTHLACI"/>
</dbReference>
<dbReference type="SUPFAM" id="SSF47413">
    <property type="entry name" value="lambda repressor-like DNA-binding domains"/>
    <property type="match status" value="1"/>
</dbReference>
<organism evidence="6 8">
    <name type="scientific">Paenibacillus macerans</name>
    <name type="common">Bacillus macerans</name>
    <dbReference type="NCBI Taxonomy" id="44252"/>
    <lineage>
        <taxon>Bacteria</taxon>
        <taxon>Bacillati</taxon>
        <taxon>Bacillota</taxon>
        <taxon>Bacilli</taxon>
        <taxon>Bacillales</taxon>
        <taxon>Paenibacillaceae</taxon>
        <taxon>Paenibacillus</taxon>
    </lineage>
</organism>
<reference evidence="6 8" key="1">
    <citation type="submission" date="2014-04" db="EMBL/GenBank/DDBJ databases">
        <authorList>
            <person name="Bishop-Lilly K.A."/>
            <person name="Broomall S.M."/>
            <person name="Chain P.S."/>
            <person name="Chertkov O."/>
            <person name="Coyne S.R."/>
            <person name="Daligault H.E."/>
            <person name="Davenport K.W."/>
            <person name="Erkkila T."/>
            <person name="Frey K.G."/>
            <person name="Gibbons H.S."/>
            <person name="Gu W."/>
            <person name="Jaissle J."/>
            <person name="Johnson S.L."/>
            <person name="Koroleva G.I."/>
            <person name="Ladner J.T."/>
            <person name="Lo C.-C."/>
            <person name="Minogue T.D."/>
            <person name="Munk C."/>
            <person name="Palacios G.F."/>
            <person name="Redden C.L."/>
            <person name="Rosenzweig C.N."/>
            <person name="Scholz M.B."/>
            <person name="Teshima H."/>
            <person name="Xu Y."/>
        </authorList>
    </citation>
    <scope>NUCLEOTIDE SEQUENCE [LARGE SCALE GENOMIC DNA]</scope>
    <source>
        <strain evidence="6 8">8244</strain>
    </source>
</reference>
<dbReference type="InterPro" id="IPR046335">
    <property type="entry name" value="LacI/GalR-like_sensor"/>
</dbReference>
<keyword evidence="3" id="KW-0804">Transcription</keyword>
<keyword evidence="4" id="KW-0472">Membrane</keyword>
<dbReference type="PANTHER" id="PTHR30146">
    <property type="entry name" value="LACI-RELATED TRANSCRIPTIONAL REPRESSOR"/>
    <property type="match status" value="1"/>
</dbReference>
<dbReference type="PROSITE" id="PS50932">
    <property type="entry name" value="HTH_LACI_2"/>
    <property type="match status" value="1"/>
</dbReference>
<evidence type="ECO:0000259" key="5">
    <source>
        <dbReference type="PROSITE" id="PS50932"/>
    </source>
</evidence>
<dbReference type="PATRIC" id="fig|44252.3.peg.129"/>
<dbReference type="GeneID" id="77008176"/>
<dbReference type="InterPro" id="IPR000843">
    <property type="entry name" value="HTH_LacI"/>
</dbReference>
<feature type="transmembrane region" description="Helical" evidence="4">
    <location>
        <begin position="61"/>
        <end position="80"/>
    </location>
</feature>
<dbReference type="Pfam" id="PF13377">
    <property type="entry name" value="Peripla_BP_3"/>
    <property type="match status" value="1"/>
</dbReference>
<dbReference type="SMART" id="SM00354">
    <property type="entry name" value="HTH_LACI"/>
    <property type="match status" value="1"/>
</dbReference>
<evidence type="ECO:0000256" key="4">
    <source>
        <dbReference type="SAM" id="Phobius"/>
    </source>
</evidence>
<dbReference type="InterPro" id="IPR028082">
    <property type="entry name" value="Peripla_BP_I"/>
</dbReference>
<dbReference type="GO" id="GO:0000976">
    <property type="term" value="F:transcription cis-regulatory region binding"/>
    <property type="evidence" value="ECO:0007669"/>
    <property type="project" value="TreeGrafter"/>
</dbReference>
<reference evidence="7 9" key="2">
    <citation type="submission" date="2019-11" db="EMBL/GenBank/DDBJ databases">
        <title>Draft genome sequences of five Paenibacillus species of dairy origin.</title>
        <authorList>
            <person name="Olajide A.M."/>
            <person name="Chen S."/>
            <person name="Lapointe G."/>
        </authorList>
    </citation>
    <scope>NUCLEOTIDE SEQUENCE [LARGE SCALE GENOMIC DNA]</scope>
    <source>
        <strain evidence="7 9">3CT49</strain>
    </source>
</reference>
<dbReference type="PROSITE" id="PS00356">
    <property type="entry name" value="HTH_LACI_1"/>
    <property type="match status" value="1"/>
</dbReference>
<dbReference type="PANTHER" id="PTHR30146:SF105">
    <property type="entry name" value="CATABOLITE CONTROL PROTEIN B"/>
    <property type="match status" value="1"/>
</dbReference>
<dbReference type="RefSeq" id="WP_036624103.1">
    <property type="nucleotide sequence ID" value="NZ_BGML01000001.1"/>
</dbReference>
<evidence type="ECO:0000313" key="7">
    <source>
        <dbReference type="EMBL" id="MUG23628.1"/>
    </source>
</evidence>
<dbReference type="OrthoDB" id="9798934at2"/>
<dbReference type="SUPFAM" id="SSF53822">
    <property type="entry name" value="Periplasmic binding protein-like I"/>
    <property type="match status" value="1"/>
</dbReference>
<dbReference type="GO" id="GO:0003700">
    <property type="term" value="F:DNA-binding transcription factor activity"/>
    <property type="evidence" value="ECO:0007669"/>
    <property type="project" value="TreeGrafter"/>
</dbReference>
<dbReference type="STRING" id="44252.DJ90_1931"/>